<dbReference type="RefSeq" id="WP_258867498.1">
    <property type="nucleotide sequence ID" value="NZ_UGHD01000003.1"/>
</dbReference>
<evidence type="ECO:0000313" key="3">
    <source>
        <dbReference type="Proteomes" id="UP000254512"/>
    </source>
</evidence>
<protein>
    <submittedName>
        <fullName evidence="2">Uncharacterized protein</fullName>
    </submittedName>
</protein>
<keyword evidence="1" id="KW-0732">Signal</keyword>
<evidence type="ECO:0000313" key="2">
    <source>
        <dbReference type="EMBL" id="STO98545.1"/>
    </source>
</evidence>
<dbReference type="AlphaFoldDB" id="A0A377J8I5"/>
<organism evidence="2 3">
    <name type="scientific">Grimontia hollisae</name>
    <name type="common">Vibrio hollisae</name>
    <dbReference type="NCBI Taxonomy" id="673"/>
    <lineage>
        <taxon>Bacteria</taxon>
        <taxon>Pseudomonadati</taxon>
        <taxon>Pseudomonadota</taxon>
        <taxon>Gammaproteobacteria</taxon>
        <taxon>Vibrionales</taxon>
        <taxon>Vibrionaceae</taxon>
        <taxon>Grimontia</taxon>
    </lineage>
</organism>
<feature type="signal peptide" evidence="1">
    <location>
        <begin position="1"/>
        <end position="22"/>
    </location>
</feature>
<dbReference type="EMBL" id="UGHD01000003">
    <property type="protein sequence ID" value="STO98545.1"/>
    <property type="molecule type" value="Genomic_DNA"/>
</dbReference>
<sequence>MIKKLTMAVITVLLMVSVPAKADVDALATCMMKALNGKERKQLSQWVFFSIASHPDMRGYANVSTANREKANKAVGDIVNRLLMEDCSTALVSAYKSNPKAINQAFEMVYKVGMQGLMTNPAVSGALSEYATYLDQEKLGRLLAK</sequence>
<accession>A0A377J8I5</accession>
<proteinExistence type="predicted"/>
<gene>
    <name evidence="2" type="ORF">NCTC11645_03531</name>
</gene>
<reference evidence="2 3" key="1">
    <citation type="submission" date="2018-06" db="EMBL/GenBank/DDBJ databases">
        <authorList>
            <consortium name="Pathogen Informatics"/>
            <person name="Doyle S."/>
        </authorList>
    </citation>
    <scope>NUCLEOTIDE SEQUENCE [LARGE SCALE GENOMIC DNA]</scope>
    <source>
        <strain evidence="2 3">NCTC11645</strain>
    </source>
</reference>
<name>A0A377J8I5_GRIHO</name>
<evidence type="ECO:0000256" key="1">
    <source>
        <dbReference type="SAM" id="SignalP"/>
    </source>
</evidence>
<dbReference type="Proteomes" id="UP000254512">
    <property type="component" value="Unassembled WGS sequence"/>
</dbReference>
<feature type="chain" id="PRO_5016919964" evidence="1">
    <location>
        <begin position="23"/>
        <end position="145"/>
    </location>
</feature>